<gene>
    <name evidence="2" type="ORF">GNLVRS02_ARAD1C24816g</name>
</gene>
<name>A0A060T703_BLAAD</name>
<sequence length="221" mass="24992">MNYIKRAIYGPDPQEQRRKCNSLIRQNQREIDKMLSGLKTSEQKTKTMIRGAARRNDTKSARMLAKEMYGVKQQRSRLHKAKAQLNSVALQVNEQFALRKLEHSMKSSTGVMKEVNSLVRLPEITGTMTRLGQELMKAGIIEEMVTDTLDTLDENEELESEAEEEIDQILSEVTGGKLGTAGQVPEAAPVAEPEPEPAQEEPEEDEQMLHSMRERLKALQT</sequence>
<accession>A0A060T703</accession>
<dbReference type="AlphaFoldDB" id="A0A060T703"/>
<reference evidence="2" key="1">
    <citation type="submission" date="2014-02" db="EMBL/GenBank/DDBJ databases">
        <authorList>
            <person name="Genoscope - CEA"/>
        </authorList>
    </citation>
    <scope>NUCLEOTIDE SEQUENCE</scope>
    <source>
        <strain evidence="2">LS3</strain>
    </source>
</reference>
<dbReference type="GO" id="GO:0007034">
    <property type="term" value="P:vacuolar transport"/>
    <property type="evidence" value="ECO:0007669"/>
    <property type="project" value="InterPro"/>
</dbReference>
<evidence type="ECO:0000313" key="2">
    <source>
        <dbReference type="EMBL" id="CDP34976.1"/>
    </source>
</evidence>
<dbReference type="Pfam" id="PF03357">
    <property type="entry name" value="Snf7"/>
    <property type="match status" value="1"/>
</dbReference>
<dbReference type="EMBL" id="HG937693">
    <property type="protein sequence ID" value="CDP34976.1"/>
    <property type="molecule type" value="Genomic_DNA"/>
</dbReference>
<organism evidence="2">
    <name type="scientific">Blastobotrys adeninivorans</name>
    <name type="common">Yeast</name>
    <name type="synonym">Arxula adeninivorans</name>
    <dbReference type="NCBI Taxonomy" id="409370"/>
    <lineage>
        <taxon>Eukaryota</taxon>
        <taxon>Fungi</taxon>
        <taxon>Dikarya</taxon>
        <taxon>Ascomycota</taxon>
        <taxon>Saccharomycotina</taxon>
        <taxon>Dipodascomycetes</taxon>
        <taxon>Dipodascales</taxon>
        <taxon>Trichomonascaceae</taxon>
        <taxon>Blastobotrys</taxon>
    </lineage>
</organism>
<feature type="compositionally biased region" description="Acidic residues" evidence="1">
    <location>
        <begin position="193"/>
        <end position="206"/>
    </location>
</feature>
<dbReference type="PANTHER" id="PTHR10476">
    <property type="entry name" value="CHARGED MULTIVESICULAR BODY PROTEIN"/>
    <property type="match status" value="1"/>
</dbReference>
<protein>
    <submittedName>
        <fullName evidence="2">ARAD1C24816p</fullName>
    </submittedName>
</protein>
<evidence type="ECO:0000256" key="1">
    <source>
        <dbReference type="SAM" id="MobiDB-lite"/>
    </source>
</evidence>
<proteinExistence type="predicted"/>
<feature type="compositionally biased region" description="Basic and acidic residues" evidence="1">
    <location>
        <begin position="207"/>
        <end position="221"/>
    </location>
</feature>
<feature type="region of interest" description="Disordered" evidence="1">
    <location>
        <begin position="171"/>
        <end position="221"/>
    </location>
</feature>
<dbReference type="PhylomeDB" id="A0A060T703"/>
<dbReference type="Gene3D" id="6.10.140.1230">
    <property type="match status" value="1"/>
</dbReference>
<dbReference type="InterPro" id="IPR005024">
    <property type="entry name" value="Snf7_fam"/>
</dbReference>
<reference evidence="2" key="2">
    <citation type="submission" date="2014-06" db="EMBL/GenBank/DDBJ databases">
        <title>The complete genome of Blastobotrys (Arxula) adeninivorans LS3 - a yeast of biotechnological interest.</title>
        <authorList>
            <person name="Kunze G."/>
            <person name="Gaillardin C."/>
            <person name="Czernicka M."/>
            <person name="Durrens P."/>
            <person name="Martin T."/>
            <person name="Boer E."/>
            <person name="Gabaldon T."/>
            <person name="Cruz J."/>
            <person name="Talla E."/>
            <person name="Marck C."/>
            <person name="Goffeau A."/>
            <person name="Barbe V."/>
            <person name="Baret P."/>
            <person name="Baronian K."/>
            <person name="Beier S."/>
            <person name="Bleykasten C."/>
            <person name="Bode R."/>
            <person name="Casaregola S."/>
            <person name="Despons L."/>
            <person name="Fairhead C."/>
            <person name="Giersberg M."/>
            <person name="Gierski P."/>
            <person name="Hahnel U."/>
            <person name="Hartmann A."/>
            <person name="Jankowska D."/>
            <person name="Jubin C."/>
            <person name="Jung P."/>
            <person name="Lafontaine I."/>
            <person name="Leh-Louis V."/>
            <person name="Lemaire M."/>
            <person name="Marcet-Houben M."/>
            <person name="Mascher M."/>
            <person name="Morel G."/>
            <person name="Richard G.-F."/>
            <person name="Riechen J."/>
            <person name="Sacerdot C."/>
            <person name="Sarkar A."/>
            <person name="Savel G."/>
            <person name="Schacherer J."/>
            <person name="Sherman D."/>
            <person name="Straub M.-L."/>
            <person name="Stein N."/>
            <person name="Thierry A."/>
            <person name="Trautwein-Schult A."/>
            <person name="Westhof E."/>
            <person name="Worch S."/>
            <person name="Dujon B."/>
            <person name="Souciet J.-L."/>
            <person name="Wincker P."/>
            <person name="Scholz U."/>
            <person name="Neuveglise N."/>
        </authorList>
    </citation>
    <scope>NUCLEOTIDE SEQUENCE</scope>
    <source>
        <strain evidence="2">LS3</strain>
    </source>
</reference>